<dbReference type="Gene3D" id="3.90.1150.10">
    <property type="entry name" value="Aspartate Aminotransferase, domain 1"/>
    <property type="match status" value="1"/>
</dbReference>
<dbReference type="PIRSF" id="PIRSF000521">
    <property type="entry name" value="Transaminase_4ab_Lys_Orn"/>
    <property type="match status" value="1"/>
</dbReference>
<dbReference type="PROSITE" id="PS00600">
    <property type="entry name" value="AA_TRANSFER_CLASS_3"/>
    <property type="match status" value="1"/>
</dbReference>
<name>A0A9X2AM95_9BURK</name>
<dbReference type="FunFam" id="3.40.640.10:FF:000014">
    <property type="entry name" value="Adenosylmethionine-8-amino-7-oxononanoate aminotransferase, probable"/>
    <property type="match status" value="1"/>
</dbReference>
<comment type="similarity">
    <text evidence="2 6">Belongs to the class-III pyridoxal-phosphate-dependent aminotransferase family.</text>
</comment>
<keyword evidence="8" id="KW-1185">Reference proteome</keyword>
<dbReference type="InterPro" id="IPR015424">
    <property type="entry name" value="PyrdxlP-dep_Trfase"/>
</dbReference>
<dbReference type="EMBL" id="JALGBI010000001">
    <property type="protein sequence ID" value="MCJ0762485.1"/>
    <property type="molecule type" value="Genomic_DNA"/>
</dbReference>
<dbReference type="Pfam" id="PF00202">
    <property type="entry name" value="Aminotran_3"/>
    <property type="match status" value="1"/>
</dbReference>
<keyword evidence="3 7" id="KW-0032">Aminotransferase</keyword>
<dbReference type="InterPro" id="IPR049704">
    <property type="entry name" value="Aminotrans_3_PPA_site"/>
</dbReference>
<dbReference type="Proteomes" id="UP001139447">
    <property type="component" value="Unassembled WGS sequence"/>
</dbReference>
<dbReference type="CDD" id="cd00610">
    <property type="entry name" value="OAT_like"/>
    <property type="match status" value="1"/>
</dbReference>
<evidence type="ECO:0000256" key="6">
    <source>
        <dbReference type="RuleBase" id="RU003560"/>
    </source>
</evidence>
<comment type="caution">
    <text evidence="7">The sequence shown here is derived from an EMBL/GenBank/DDBJ whole genome shotgun (WGS) entry which is preliminary data.</text>
</comment>
<gene>
    <name evidence="7" type="ORF">MMF98_04600</name>
</gene>
<dbReference type="PANTHER" id="PTHR43094:SF1">
    <property type="entry name" value="AMINOTRANSFERASE CLASS-III"/>
    <property type="match status" value="1"/>
</dbReference>
<accession>A0A9X2AM95</accession>
<proteinExistence type="inferred from homology"/>
<reference evidence="7" key="1">
    <citation type="submission" date="2022-03" db="EMBL/GenBank/DDBJ databases">
        <authorList>
            <person name="Woo C.Y."/>
        </authorList>
    </citation>
    <scope>NUCLEOTIDE SEQUENCE</scope>
    <source>
        <strain evidence="7">CYS-02</strain>
    </source>
</reference>
<dbReference type="Gene3D" id="3.40.640.10">
    <property type="entry name" value="Type I PLP-dependent aspartate aminotransferase-like (Major domain)"/>
    <property type="match status" value="1"/>
</dbReference>
<evidence type="ECO:0000313" key="7">
    <source>
        <dbReference type="EMBL" id="MCJ0762485.1"/>
    </source>
</evidence>
<protein>
    <submittedName>
        <fullName evidence="7">Aminotransferase class III-fold pyridoxal phosphate-dependent enzyme</fullName>
    </submittedName>
</protein>
<organism evidence="7 8">
    <name type="scientific">Variovorax terrae</name>
    <dbReference type="NCBI Taxonomy" id="2923278"/>
    <lineage>
        <taxon>Bacteria</taxon>
        <taxon>Pseudomonadati</taxon>
        <taxon>Pseudomonadota</taxon>
        <taxon>Betaproteobacteria</taxon>
        <taxon>Burkholderiales</taxon>
        <taxon>Comamonadaceae</taxon>
        <taxon>Variovorax</taxon>
    </lineage>
</organism>
<keyword evidence="4" id="KW-0808">Transferase</keyword>
<dbReference type="InterPro" id="IPR005814">
    <property type="entry name" value="Aminotrans_3"/>
</dbReference>
<evidence type="ECO:0000256" key="5">
    <source>
        <dbReference type="ARBA" id="ARBA00022898"/>
    </source>
</evidence>
<dbReference type="GO" id="GO:0030170">
    <property type="term" value="F:pyridoxal phosphate binding"/>
    <property type="evidence" value="ECO:0007669"/>
    <property type="project" value="InterPro"/>
</dbReference>
<dbReference type="PANTHER" id="PTHR43094">
    <property type="entry name" value="AMINOTRANSFERASE"/>
    <property type="match status" value="1"/>
</dbReference>
<comment type="cofactor">
    <cofactor evidence="1">
        <name>pyridoxal 5'-phosphate</name>
        <dbReference type="ChEBI" id="CHEBI:597326"/>
    </cofactor>
</comment>
<evidence type="ECO:0000256" key="4">
    <source>
        <dbReference type="ARBA" id="ARBA00022679"/>
    </source>
</evidence>
<sequence>MNTPTIDVRSANAQHMYHPMVDPKVAQQHPPLIMERGEGVHVFDIDGKRYLDTVASLWNVNVGHNRREVIDAITAQLGKLAYYSTFHNTSNPPAIELSARLTAMFAPEKMSKVLFSSGGSDAVETSLKLARQYWKLEGQAERVKFLSLKGGYHGVHFGGASLNGSPAFRTAYEPLMPGCFQIESPYLYRNLWNESDPARLASLCAAELESAILYQGPNTIAAFVAEPVQGAGGVIVPHESYWPQVRAVLDKYGILLISDEIVTGFGRIGAMCGARAWGVAPDIMAMAKGINSGYVPLGATLINERVASAWERPGVPAALMHGYTYSGHALACAAANANLAIVERENLPERSLDTGHYLLERLHELMRYPHVGDVRGKGLMAAVELVVSRESREMLMAYSPYAQALMAAARQEGAIIRVQGNRLILSPPLVFTYDHVDEAMHILHRAFAVAENL</sequence>
<dbReference type="RefSeq" id="WP_243304779.1">
    <property type="nucleotide sequence ID" value="NZ_JALGBI010000001.1"/>
</dbReference>
<dbReference type="InterPro" id="IPR015422">
    <property type="entry name" value="PyrdxlP-dep_Trfase_small"/>
</dbReference>
<keyword evidence="5 6" id="KW-0663">Pyridoxal phosphate</keyword>
<evidence type="ECO:0000256" key="3">
    <source>
        <dbReference type="ARBA" id="ARBA00022576"/>
    </source>
</evidence>
<dbReference type="AlphaFoldDB" id="A0A9X2AM95"/>
<dbReference type="NCBIfam" id="NF005683">
    <property type="entry name" value="PRK07481.1"/>
    <property type="match status" value="1"/>
</dbReference>
<dbReference type="InterPro" id="IPR015421">
    <property type="entry name" value="PyrdxlP-dep_Trfase_major"/>
</dbReference>
<dbReference type="SUPFAM" id="SSF53383">
    <property type="entry name" value="PLP-dependent transferases"/>
    <property type="match status" value="1"/>
</dbReference>
<evidence type="ECO:0000256" key="2">
    <source>
        <dbReference type="ARBA" id="ARBA00008954"/>
    </source>
</evidence>
<evidence type="ECO:0000313" key="8">
    <source>
        <dbReference type="Proteomes" id="UP001139447"/>
    </source>
</evidence>
<evidence type="ECO:0000256" key="1">
    <source>
        <dbReference type="ARBA" id="ARBA00001933"/>
    </source>
</evidence>
<dbReference type="GO" id="GO:0008483">
    <property type="term" value="F:transaminase activity"/>
    <property type="evidence" value="ECO:0007669"/>
    <property type="project" value="UniProtKB-KW"/>
</dbReference>